<evidence type="ECO:0000313" key="3">
    <source>
        <dbReference type="Proteomes" id="UP000314294"/>
    </source>
</evidence>
<comment type="caution">
    <text evidence="2">The sequence shown here is derived from an EMBL/GenBank/DDBJ whole genome shotgun (WGS) entry which is preliminary data.</text>
</comment>
<dbReference type="AlphaFoldDB" id="A0A4Z2EN10"/>
<evidence type="ECO:0000256" key="1">
    <source>
        <dbReference type="SAM" id="MobiDB-lite"/>
    </source>
</evidence>
<keyword evidence="3" id="KW-1185">Reference proteome</keyword>
<dbReference type="EMBL" id="SRLO01005002">
    <property type="protein sequence ID" value="TNN29951.1"/>
    <property type="molecule type" value="Genomic_DNA"/>
</dbReference>
<evidence type="ECO:0000313" key="2">
    <source>
        <dbReference type="EMBL" id="TNN29951.1"/>
    </source>
</evidence>
<accession>A0A4Z2EN10</accession>
<proteinExistence type="predicted"/>
<feature type="region of interest" description="Disordered" evidence="1">
    <location>
        <begin position="20"/>
        <end position="81"/>
    </location>
</feature>
<gene>
    <name evidence="2" type="ORF">EYF80_059899</name>
</gene>
<dbReference type="Proteomes" id="UP000314294">
    <property type="component" value="Unassembled WGS sequence"/>
</dbReference>
<feature type="compositionally biased region" description="Polar residues" evidence="1">
    <location>
        <begin position="42"/>
        <end position="56"/>
    </location>
</feature>
<protein>
    <submittedName>
        <fullName evidence="2">Uncharacterized protein</fullName>
    </submittedName>
</protein>
<reference evidence="2 3" key="1">
    <citation type="submission" date="2019-03" db="EMBL/GenBank/DDBJ databases">
        <title>First draft genome of Liparis tanakae, snailfish: a comprehensive survey of snailfish specific genes.</title>
        <authorList>
            <person name="Kim W."/>
            <person name="Song I."/>
            <person name="Jeong J.-H."/>
            <person name="Kim D."/>
            <person name="Kim S."/>
            <person name="Ryu S."/>
            <person name="Song J.Y."/>
            <person name="Lee S.K."/>
        </authorList>
    </citation>
    <scope>NUCLEOTIDE SEQUENCE [LARGE SCALE GENOMIC DNA]</scope>
    <source>
        <tissue evidence="2">Muscle</tissue>
    </source>
</reference>
<name>A0A4Z2EN10_9TELE</name>
<organism evidence="2 3">
    <name type="scientific">Liparis tanakae</name>
    <name type="common">Tanaka's snailfish</name>
    <dbReference type="NCBI Taxonomy" id="230148"/>
    <lineage>
        <taxon>Eukaryota</taxon>
        <taxon>Metazoa</taxon>
        <taxon>Chordata</taxon>
        <taxon>Craniata</taxon>
        <taxon>Vertebrata</taxon>
        <taxon>Euteleostomi</taxon>
        <taxon>Actinopterygii</taxon>
        <taxon>Neopterygii</taxon>
        <taxon>Teleostei</taxon>
        <taxon>Neoteleostei</taxon>
        <taxon>Acanthomorphata</taxon>
        <taxon>Eupercaria</taxon>
        <taxon>Perciformes</taxon>
        <taxon>Cottioidei</taxon>
        <taxon>Cottales</taxon>
        <taxon>Liparidae</taxon>
        <taxon>Liparis</taxon>
    </lineage>
</organism>
<sequence length="81" mass="8950">MDRGVKGRRKSALEKLLEDEDRELPLKAEPSPSRSRKRFRRNTTGDTTEAISTVGSAPSFITAGPRSTPRRCSDAVGRFTS</sequence>